<dbReference type="AlphaFoldDB" id="A0AAV4BG01"/>
<organism evidence="1 2">
    <name type="scientific">Plakobranchus ocellatus</name>
    <dbReference type="NCBI Taxonomy" id="259542"/>
    <lineage>
        <taxon>Eukaryota</taxon>
        <taxon>Metazoa</taxon>
        <taxon>Spiralia</taxon>
        <taxon>Lophotrochozoa</taxon>
        <taxon>Mollusca</taxon>
        <taxon>Gastropoda</taxon>
        <taxon>Heterobranchia</taxon>
        <taxon>Euthyneura</taxon>
        <taxon>Panpulmonata</taxon>
        <taxon>Sacoglossa</taxon>
        <taxon>Placobranchoidea</taxon>
        <taxon>Plakobranchidae</taxon>
        <taxon>Plakobranchus</taxon>
    </lineage>
</organism>
<proteinExistence type="predicted"/>
<keyword evidence="2" id="KW-1185">Reference proteome</keyword>
<dbReference type="Proteomes" id="UP000735302">
    <property type="component" value="Unassembled WGS sequence"/>
</dbReference>
<sequence>MVAVAEECNICRKLSCRVLTAIVPEMCMLTRDRDPFIRKFPPYVHISFVWIPAHVGIRGSENVDKLAKVTLNVASFSGKLTFWSDLKPQGNAYIHTIWQENWDAEGANRLHEVLHNLGEDLTTRDEGAGRKR</sequence>
<dbReference type="EMBL" id="BLXT01005065">
    <property type="protein sequence ID" value="GFO19371.1"/>
    <property type="molecule type" value="Genomic_DNA"/>
</dbReference>
<evidence type="ECO:0000313" key="1">
    <source>
        <dbReference type="EMBL" id="GFO19371.1"/>
    </source>
</evidence>
<evidence type="ECO:0000313" key="2">
    <source>
        <dbReference type="Proteomes" id="UP000735302"/>
    </source>
</evidence>
<reference evidence="1 2" key="1">
    <citation type="journal article" date="2021" name="Elife">
        <title>Chloroplast acquisition without the gene transfer in kleptoplastic sea slugs, Plakobranchus ocellatus.</title>
        <authorList>
            <person name="Maeda T."/>
            <person name="Takahashi S."/>
            <person name="Yoshida T."/>
            <person name="Shimamura S."/>
            <person name="Takaki Y."/>
            <person name="Nagai Y."/>
            <person name="Toyoda A."/>
            <person name="Suzuki Y."/>
            <person name="Arimoto A."/>
            <person name="Ishii H."/>
            <person name="Satoh N."/>
            <person name="Nishiyama T."/>
            <person name="Hasebe M."/>
            <person name="Maruyama T."/>
            <person name="Minagawa J."/>
            <person name="Obokata J."/>
            <person name="Shigenobu S."/>
        </authorList>
    </citation>
    <scope>NUCLEOTIDE SEQUENCE [LARGE SCALE GENOMIC DNA]</scope>
</reference>
<gene>
    <name evidence="1" type="ORF">PoB_004587600</name>
</gene>
<comment type="caution">
    <text evidence="1">The sequence shown here is derived from an EMBL/GenBank/DDBJ whole genome shotgun (WGS) entry which is preliminary data.</text>
</comment>
<name>A0AAV4BG01_9GAST</name>
<accession>A0AAV4BG01</accession>
<protein>
    <submittedName>
        <fullName evidence="1">Ribonuclease hi</fullName>
    </submittedName>
</protein>